<dbReference type="InterPro" id="IPR024742">
    <property type="entry name" value="Glycogen_debranch_N"/>
</dbReference>
<dbReference type="GO" id="GO:0004134">
    <property type="term" value="F:4-alpha-glucanotransferase activity"/>
    <property type="evidence" value="ECO:0007669"/>
    <property type="project" value="InterPro"/>
</dbReference>
<comment type="caution">
    <text evidence="3">The sequence shown here is derived from an EMBL/GenBank/DDBJ whole genome shotgun (WGS) entry which is preliminary data.</text>
</comment>
<proteinExistence type="predicted"/>
<dbReference type="Pfam" id="PF12439">
    <property type="entry name" value="GDE_N"/>
    <property type="match status" value="1"/>
</dbReference>
<dbReference type="PANTHER" id="PTHR10569:SF2">
    <property type="entry name" value="GLYCOGEN DEBRANCHING ENZYME"/>
    <property type="match status" value="1"/>
</dbReference>
<dbReference type="GO" id="GO:0005980">
    <property type="term" value="P:glycogen catabolic process"/>
    <property type="evidence" value="ECO:0007669"/>
    <property type="project" value="InterPro"/>
</dbReference>
<accession>A0A7X0H5T5</accession>
<evidence type="ECO:0000313" key="4">
    <source>
        <dbReference type="Proteomes" id="UP000541810"/>
    </source>
</evidence>
<dbReference type="AlphaFoldDB" id="A0A7X0H5T5"/>
<dbReference type="EMBL" id="JACHGY010000001">
    <property type="protein sequence ID" value="MBB6429769.1"/>
    <property type="molecule type" value="Genomic_DNA"/>
</dbReference>
<name>A0A7X0H5T5_9BACT</name>
<reference evidence="3 4" key="1">
    <citation type="submission" date="2020-08" db="EMBL/GenBank/DDBJ databases">
        <title>Genomic Encyclopedia of Type Strains, Phase IV (KMG-IV): sequencing the most valuable type-strain genomes for metagenomic binning, comparative biology and taxonomic classification.</title>
        <authorList>
            <person name="Goeker M."/>
        </authorList>
    </citation>
    <scope>NUCLEOTIDE SEQUENCE [LARGE SCALE GENOMIC DNA]</scope>
    <source>
        <strain evidence="3 4">DSM 103725</strain>
    </source>
</reference>
<dbReference type="SUPFAM" id="SSF48208">
    <property type="entry name" value="Six-hairpin glycosidases"/>
    <property type="match status" value="1"/>
</dbReference>
<dbReference type="Gene3D" id="1.50.10.10">
    <property type="match status" value="1"/>
</dbReference>
<evidence type="ECO:0000259" key="2">
    <source>
        <dbReference type="Pfam" id="PF12439"/>
    </source>
</evidence>
<dbReference type="Pfam" id="PF06202">
    <property type="entry name" value="GDE_C"/>
    <property type="match status" value="1"/>
</dbReference>
<feature type="domain" description="Glycogen debranching enzyme bacterial and archaeal type N-terminal" evidence="2">
    <location>
        <begin position="25"/>
        <end position="254"/>
    </location>
</feature>
<dbReference type="InterPro" id="IPR010401">
    <property type="entry name" value="AGL/Gdb1"/>
</dbReference>
<sequence>MDKTTTTHTLALDGESVNTDTLLQREWLLTNGTGAFSMGTALGCNTRRYHGLLIAAASPPVGRVLALNQVFDQLILKAPGSDDAEQHVELGSCLFRGDDEQLVHAPQGHQSIAEFKRGLTVQWTYQWGKVTVERELVLHDKAQAITIHYRVAGLKNLGGDATLRVAPMLTLRDFHSLLSRGNAGEFALKSPKHGKKLSVTQGETEITFNSPDGKFTEQPDWWHGITYPRDAYRGQGDREDYFIPGHFNLPLSTEGKLAKASITVALGSKALEPKAKPGRATRIKKALEYLPELADQPVAATALAIAADDFVVQRTLGSKKLTTIMAGYPWFADWGRDTFIALPGLLLSTGRLTAARDTLRAFASSLQDGLVPNRFDDYTNEPHYNTVDASLWYVVAGLAYIEASETSPKWLVKAMTDIVDAYAAGTNAQGHDGRPIPIPIAMDADGLIAAGDDHSQLTWMDAACGGTVFTPRPGKCVEINALWYHALVGLAELLQQGTAKEIDAGDAYAKLAKQVKRSFVSTFWSDDLGRLIDHVRPDGTPDLSLRPNMVFACSLPNSPLPAAKRKAVLAAIKDQLLTSAGLRTLPADDPNYHPHYAGPQYDRDKSYHQGTVWPWPMGAYAEGVLRAGKFSKKAKAEATAVLQPLIDRLLDQGLGQLHEIFDADAGFTGIHEPRGCPAQAWSVAEVVRVLELIETT</sequence>
<dbReference type="Proteomes" id="UP000541810">
    <property type="component" value="Unassembled WGS sequence"/>
</dbReference>
<dbReference type="RefSeq" id="WP_184677332.1">
    <property type="nucleotide sequence ID" value="NZ_JACHGY010000001.1"/>
</dbReference>
<gene>
    <name evidence="3" type="ORF">HNQ40_001575</name>
</gene>
<keyword evidence="4" id="KW-1185">Reference proteome</keyword>
<dbReference type="PANTHER" id="PTHR10569">
    <property type="entry name" value="GLYCOGEN DEBRANCHING ENZYME"/>
    <property type="match status" value="1"/>
</dbReference>
<dbReference type="InterPro" id="IPR012341">
    <property type="entry name" value="6hp_glycosidase-like_sf"/>
</dbReference>
<feature type="domain" description="Glycogen debranching enzyme C-terminal" evidence="1">
    <location>
        <begin position="305"/>
        <end position="688"/>
    </location>
</feature>
<dbReference type="InterPro" id="IPR008928">
    <property type="entry name" value="6-hairpin_glycosidase_sf"/>
</dbReference>
<organism evidence="3 4">
    <name type="scientific">Algisphaera agarilytica</name>
    <dbReference type="NCBI Taxonomy" id="1385975"/>
    <lineage>
        <taxon>Bacteria</taxon>
        <taxon>Pseudomonadati</taxon>
        <taxon>Planctomycetota</taxon>
        <taxon>Phycisphaerae</taxon>
        <taxon>Phycisphaerales</taxon>
        <taxon>Phycisphaeraceae</taxon>
        <taxon>Algisphaera</taxon>
    </lineage>
</organism>
<protein>
    <submittedName>
        <fullName evidence="3">Putative glycogen debranching enzyme</fullName>
    </submittedName>
</protein>
<evidence type="ECO:0000259" key="1">
    <source>
        <dbReference type="Pfam" id="PF06202"/>
    </source>
</evidence>
<evidence type="ECO:0000313" key="3">
    <source>
        <dbReference type="EMBL" id="MBB6429769.1"/>
    </source>
</evidence>
<dbReference type="GO" id="GO:0004135">
    <property type="term" value="F:amylo-alpha-1,6-glucosidase activity"/>
    <property type="evidence" value="ECO:0007669"/>
    <property type="project" value="InterPro"/>
</dbReference>
<dbReference type="InterPro" id="IPR032790">
    <property type="entry name" value="GDE_C"/>
</dbReference>